<keyword evidence="1" id="KW-0472">Membrane</keyword>
<feature type="non-terminal residue" evidence="2">
    <location>
        <position position="1"/>
    </location>
</feature>
<keyword evidence="1" id="KW-0812">Transmembrane</keyword>
<feature type="transmembrane region" description="Helical" evidence="1">
    <location>
        <begin position="30"/>
        <end position="53"/>
    </location>
</feature>
<dbReference type="PANTHER" id="PTHR11360:SF234">
    <property type="entry name" value="MFS-TYPE TRANSPORTER DBAD-RELATED"/>
    <property type="match status" value="1"/>
</dbReference>
<protein>
    <recommendedName>
        <fullName evidence="4">MFS general substrate transporter</fullName>
    </recommendedName>
</protein>
<keyword evidence="3" id="KW-1185">Reference proteome</keyword>
<dbReference type="OrthoDB" id="6509908at2759"/>
<dbReference type="PANTHER" id="PTHR11360">
    <property type="entry name" value="MONOCARBOXYLATE TRANSPORTER"/>
    <property type="match status" value="1"/>
</dbReference>
<sequence length="133" mass="14168">LSMFFGTCFITVGLMTTSVATKFYQVFLAQGLYVGLGCGCLSISSIAIVPTYFNKRRPIAIGTASLGSGISNLTHPGGIIYRVEPRIGLGSTVPVIGFIALSTLLIATLLMRTRIPSSHVRRIIQTGVPRPLP</sequence>
<evidence type="ECO:0000313" key="3">
    <source>
        <dbReference type="Proteomes" id="UP000250266"/>
    </source>
</evidence>
<dbReference type="Proteomes" id="UP000250266">
    <property type="component" value="Unassembled WGS sequence"/>
</dbReference>
<keyword evidence="1" id="KW-1133">Transmembrane helix</keyword>
<accession>A0A8E2EEU5</accession>
<proteinExistence type="predicted"/>
<reference evidence="2 3" key="1">
    <citation type="journal article" date="2016" name="Nat. Commun.">
        <title>Ectomycorrhizal ecology is imprinted in the genome of the dominant symbiotic fungus Cenococcum geophilum.</title>
        <authorList>
            <consortium name="DOE Joint Genome Institute"/>
            <person name="Peter M."/>
            <person name="Kohler A."/>
            <person name="Ohm R.A."/>
            <person name="Kuo A."/>
            <person name="Krutzmann J."/>
            <person name="Morin E."/>
            <person name="Arend M."/>
            <person name="Barry K.W."/>
            <person name="Binder M."/>
            <person name="Choi C."/>
            <person name="Clum A."/>
            <person name="Copeland A."/>
            <person name="Grisel N."/>
            <person name="Haridas S."/>
            <person name="Kipfer T."/>
            <person name="LaButti K."/>
            <person name="Lindquist E."/>
            <person name="Lipzen A."/>
            <person name="Maire R."/>
            <person name="Meier B."/>
            <person name="Mihaltcheva S."/>
            <person name="Molinier V."/>
            <person name="Murat C."/>
            <person name="Poggeler S."/>
            <person name="Quandt C.A."/>
            <person name="Sperisen C."/>
            <person name="Tritt A."/>
            <person name="Tisserant E."/>
            <person name="Crous P.W."/>
            <person name="Henrissat B."/>
            <person name="Nehls U."/>
            <person name="Egli S."/>
            <person name="Spatafora J.W."/>
            <person name="Grigoriev I.V."/>
            <person name="Martin F.M."/>
        </authorList>
    </citation>
    <scope>NUCLEOTIDE SEQUENCE [LARGE SCALE GENOMIC DNA]</scope>
    <source>
        <strain evidence="2 3">CBS 459.81</strain>
    </source>
</reference>
<dbReference type="Gene3D" id="1.20.1250.20">
    <property type="entry name" value="MFS general substrate transporter like domains"/>
    <property type="match status" value="1"/>
</dbReference>
<evidence type="ECO:0000313" key="2">
    <source>
        <dbReference type="EMBL" id="OCK82273.1"/>
    </source>
</evidence>
<evidence type="ECO:0008006" key="4">
    <source>
        <dbReference type="Google" id="ProtNLM"/>
    </source>
</evidence>
<dbReference type="InterPro" id="IPR036259">
    <property type="entry name" value="MFS_trans_sf"/>
</dbReference>
<dbReference type="AlphaFoldDB" id="A0A8E2EEU5"/>
<organism evidence="2 3">
    <name type="scientific">Lepidopterella palustris CBS 459.81</name>
    <dbReference type="NCBI Taxonomy" id="1314670"/>
    <lineage>
        <taxon>Eukaryota</taxon>
        <taxon>Fungi</taxon>
        <taxon>Dikarya</taxon>
        <taxon>Ascomycota</taxon>
        <taxon>Pezizomycotina</taxon>
        <taxon>Dothideomycetes</taxon>
        <taxon>Pleosporomycetidae</taxon>
        <taxon>Mytilinidiales</taxon>
        <taxon>Argynnaceae</taxon>
        <taxon>Lepidopterella</taxon>
    </lineage>
</organism>
<name>A0A8E2EEU5_9PEZI</name>
<feature type="transmembrane region" description="Helical" evidence="1">
    <location>
        <begin position="87"/>
        <end position="111"/>
    </location>
</feature>
<evidence type="ECO:0000256" key="1">
    <source>
        <dbReference type="SAM" id="Phobius"/>
    </source>
</evidence>
<dbReference type="InterPro" id="IPR050327">
    <property type="entry name" value="Proton-linked_MCT"/>
</dbReference>
<gene>
    <name evidence="2" type="ORF">K432DRAFT_259335</name>
</gene>
<feature type="non-terminal residue" evidence="2">
    <location>
        <position position="133"/>
    </location>
</feature>
<dbReference type="SUPFAM" id="SSF103473">
    <property type="entry name" value="MFS general substrate transporter"/>
    <property type="match status" value="1"/>
</dbReference>
<dbReference type="EMBL" id="KV744893">
    <property type="protein sequence ID" value="OCK82273.1"/>
    <property type="molecule type" value="Genomic_DNA"/>
</dbReference>